<feature type="transmembrane region" description="Helical" evidence="1">
    <location>
        <begin position="90"/>
        <end position="110"/>
    </location>
</feature>
<dbReference type="RefSeq" id="XP_001612311.1">
    <property type="nucleotide sequence ID" value="XM_001612261.1"/>
</dbReference>
<feature type="transmembrane region" description="Helical" evidence="1">
    <location>
        <begin position="347"/>
        <end position="366"/>
    </location>
</feature>
<name>A7AQA9_BABBO</name>
<dbReference type="Proteomes" id="UP000002173">
    <property type="component" value="Unassembled WGS sequence"/>
</dbReference>
<dbReference type="KEGG" id="bbo:BBOV_III011910"/>
<feature type="transmembrane region" description="Helical" evidence="1">
    <location>
        <begin position="273"/>
        <end position="293"/>
    </location>
</feature>
<feature type="transmembrane region" description="Helical" evidence="1">
    <location>
        <begin position="240"/>
        <end position="261"/>
    </location>
</feature>
<keyword evidence="1" id="KW-0472">Membrane</keyword>
<accession>A7AQA9</accession>
<dbReference type="OMA" id="PIMIICG"/>
<keyword evidence="3" id="KW-1185">Reference proteome</keyword>
<organism evidence="2 3">
    <name type="scientific">Babesia bovis</name>
    <dbReference type="NCBI Taxonomy" id="5865"/>
    <lineage>
        <taxon>Eukaryota</taxon>
        <taxon>Sar</taxon>
        <taxon>Alveolata</taxon>
        <taxon>Apicomplexa</taxon>
        <taxon>Aconoidasida</taxon>
        <taxon>Piroplasmida</taxon>
        <taxon>Babesiidae</taxon>
        <taxon>Babesia</taxon>
    </lineage>
</organism>
<keyword evidence="1" id="KW-0812">Transmembrane</keyword>
<feature type="transmembrane region" description="Helical" evidence="1">
    <location>
        <begin position="153"/>
        <end position="176"/>
    </location>
</feature>
<feature type="transmembrane region" description="Helical" evidence="1">
    <location>
        <begin position="313"/>
        <end position="335"/>
    </location>
</feature>
<evidence type="ECO:0000313" key="2">
    <source>
        <dbReference type="EMBL" id="EDO08743.1"/>
    </source>
</evidence>
<comment type="caution">
    <text evidence="2">The sequence shown here is derived from an EMBL/GenBank/DDBJ whole genome shotgun (WGS) entry which is preliminary data.</text>
</comment>
<evidence type="ECO:0000313" key="3">
    <source>
        <dbReference type="Proteomes" id="UP000002173"/>
    </source>
</evidence>
<dbReference type="eggNOG" id="ENOG502TN6Q">
    <property type="taxonomic scope" value="Eukaryota"/>
</dbReference>
<dbReference type="EMBL" id="AAXT01000001">
    <property type="protein sequence ID" value="EDO08743.1"/>
    <property type="molecule type" value="Genomic_DNA"/>
</dbReference>
<dbReference type="STRING" id="5865.A7AQA9"/>
<protein>
    <submittedName>
        <fullName evidence="2">Uncharacterized protein</fullName>
    </submittedName>
</protein>
<dbReference type="GeneID" id="5480571"/>
<feature type="transmembrane region" description="Helical" evidence="1">
    <location>
        <begin position="182"/>
        <end position="206"/>
    </location>
</feature>
<evidence type="ECO:0000256" key="1">
    <source>
        <dbReference type="SAM" id="Phobius"/>
    </source>
</evidence>
<keyword evidence="1" id="KW-1133">Transmembrane helix</keyword>
<feature type="transmembrane region" description="Helical" evidence="1">
    <location>
        <begin position="61"/>
        <end position="78"/>
    </location>
</feature>
<feature type="transmembrane region" description="Helical" evidence="1">
    <location>
        <begin position="21"/>
        <end position="41"/>
    </location>
</feature>
<reference evidence="3" key="3">
    <citation type="journal article" date="2021" name="Int. J. Parasitol.">
        <title>Comparative analysis of gene expression between Babesia bovis blood stages and kinetes allowed by improved genome annotation.</title>
        <authorList>
            <person name="Ueti M.W."/>
            <person name="Johnson W.C."/>
            <person name="Kappmeyer L.S."/>
            <person name="Herndon D.R."/>
            <person name="Mousel M.R."/>
            <person name="Reif K.E."/>
            <person name="Taus N.S."/>
            <person name="Ifeonu O.O."/>
            <person name="Silva J.C."/>
            <person name="Suarez C.E."/>
            <person name="Brayton K.A."/>
        </authorList>
    </citation>
    <scope>NUCLEOTIDE SEQUENCE [LARGE SCALE GENOMIC DNA]</scope>
</reference>
<feature type="transmembrane region" description="Helical" evidence="1">
    <location>
        <begin position="122"/>
        <end position="141"/>
    </location>
</feature>
<reference evidence="3" key="2">
    <citation type="journal article" date="2020" name="Data Brief">
        <title>Transcriptome dataset of Babesia bovis life stages within vertebrate and invertebrate hosts.</title>
        <authorList>
            <person name="Ueti M.W."/>
            <person name="Johnson W.C."/>
            <person name="Kappmeyer L.S."/>
            <person name="Herndon D.R."/>
            <person name="Mousel M.R."/>
            <person name="Reif K.E."/>
            <person name="Taus N.S."/>
            <person name="Ifeonu O.O."/>
            <person name="Silva J.C."/>
            <person name="Suarez C.E."/>
            <person name="Brayton K.A."/>
        </authorList>
    </citation>
    <scope>NUCLEOTIDE SEQUENCE [LARGE SCALE GENOMIC DNA]</scope>
</reference>
<reference evidence="2 3" key="1">
    <citation type="journal article" date="2007" name="PLoS Pathog.">
        <title>Genome sequence of Babesia bovis and comparative analysis of apicomplexan hemoprotozoa.</title>
        <authorList>
            <person name="Brayton K.A."/>
            <person name="Lau A.O.T."/>
            <person name="Herndon D.R."/>
            <person name="Hannick L."/>
            <person name="Kappmeyer L.S."/>
            <person name="Berens S.J."/>
            <person name="Bidwell S.L."/>
            <person name="Brown W.C."/>
            <person name="Crabtree J."/>
            <person name="Fadrosh D."/>
            <person name="Feldblum T."/>
            <person name="Forberger H.A."/>
            <person name="Haas B.J."/>
            <person name="Howell J.M."/>
            <person name="Khouri H."/>
            <person name="Koo H."/>
            <person name="Mann D.J."/>
            <person name="Norimine J."/>
            <person name="Paulsen I.T."/>
            <person name="Radune D."/>
            <person name="Ren Q."/>
            <person name="Smith R.K. Jr."/>
            <person name="Suarez C.E."/>
            <person name="White O."/>
            <person name="Wortman J.R."/>
            <person name="Knowles D.P. Jr."/>
            <person name="McElwain T.F."/>
            <person name="Nene V.M."/>
        </authorList>
    </citation>
    <scope>NUCLEOTIDE SEQUENCE [LARGE SCALE GENOMIC DNA]</scope>
    <source>
        <strain evidence="2">T2Bo</strain>
    </source>
</reference>
<proteinExistence type="predicted"/>
<dbReference type="VEuPathDB" id="PiroplasmaDB:BBOV_III011910"/>
<gene>
    <name evidence="2" type="ORF">BBOV_III011910</name>
</gene>
<sequence length="483" mass="53734">MTDGKDGQEFLEKAANFLKGLSLMQPLNLCLLSSSFAMQRFGYGPDSVGIFIGMCHNSMELFYLFSALGTLAFFSCLKQCCDITKTIQQWCSILVSWIIVAVNVVILKAFALGEGNSNVVAYYWALVIAHLVAGIDDMIMYDISSNNIASYDLGSSCTGIFVALMHGMTLFILHKIGMDVNYWLVLMHIVVMLTLSFIVAIVWSYYISTKLGESSGESQPTTENGNCDGKFTFGKAYFGAFPMMAASTVGYGFIYVIYPLISPFEMVAYKHRYPIQSLCTIFHAIAGISICYLAEKAGLKDKWENDKACYYLLYLLFIPYLGIGIMFIVIMHYPLSTVAKLVHMKPLIVGFLTVFFFFSGEVVIISSTSSIDGNAKPSKTARGGKECKCSYGSTLSSVNLGINLLVLNIAKYISEAYIQEFIVTRDAYKPGEPWPTEGMSVTDSFLYWLFVGIEEGFVSFKESFDQNVKGKLEHTLMEMNSEF</sequence>
<dbReference type="AlphaFoldDB" id="A7AQA9"/>
<dbReference type="InParanoid" id="A7AQA9"/>